<protein>
    <submittedName>
        <fullName evidence="2">VTC domain protein</fullName>
    </submittedName>
</protein>
<proteinExistence type="predicted"/>
<dbReference type="InterPro" id="IPR018966">
    <property type="entry name" value="VTC_domain"/>
</dbReference>
<accession>A0A4Y7RA64</accession>
<name>A0A4Y7RA64_9FIRM</name>
<reference evidence="2 3" key="1">
    <citation type="journal article" date="2018" name="Environ. Microbiol.">
        <title>Novel energy conservation strategies and behaviour of Pelotomaculum schinkii driving syntrophic propionate catabolism.</title>
        <authorList>
            <person name="Hidalgo-Ahumada C.A.P."/>
            <person name="Nobu M.K."/>
            <person name="Narihiro T."/>
            <person name="Tamaki H."/>
            <person name="Liu W.T."/>
            <person name="Kamagata Y."/>
            <person name="Stams A.J.M."/>
            <person name="Imachi H."/>
            <person name="Sousa D.Z."/>
        </authorList>
    </citation>
    <scope>NUCLEOTIDE SEQUENCE [LARGE SCALE GENOMIC DNA]</scope>
    <source>
        <strain evidence="2 3">HH</strain>
    </source>
</reference>
<evidence type="ECO:0000313" key="3">
    <source>
        <dbReference type="Proteomes" id="UP000298324"/>
    </source>
</evidence>
<dbReference type="GO" id="GO:0006799">
    <property type="term" value="P:polyphosphate biosynthetic process"/>
    <property type="evidence" value="ECO:0007669"/>
    <property type="project" value="UniProtKB-ARBA"/>
</dbReference>
<feature type="domain" description="VTC" evidence="1">
    <location>
        <begin position="6"/>
        <end position="224"/>
    </location>
</feature>
<dbReference type="Pfam" id="PF09359">
    <property type="entry name" value="VTC"/>
    <property type="match status" value="1"/>
</dbReference>
<evidence type="ECO:0000313" key="2">
    <source>
        <dbReference type="EMBL" id="TEB05540.1"/>
    </source>
</evidence>
<comment type="caution">
    <text evidence="2">The sequence shown here is derived from an EMBL/GenBank/DDBJ whole genome shotgun (WGS) entry which is preliminary data.</text>
</comment>
<dbReference type="EMBL" id="QFGA01000002">
    <property type="protein sequence ID" value="TEB05540.1"/>
    <property type="molecule type" value="Genomic_DNA"/>
</dbReference>
<sequence>MKKQKFRHELKHYINISDYFTIKSRLKHIAKLDRFAGSDGTYKIRSLYFDNPDNKALMEKINGINHREKFRIRFYNDDPSFIKLEKKSKTNSLCSKAAARVTREQCERLLEGDIEWLIASGNKLLQELYAKMQYQLMQPKTVVDYFREAYIYEPGNVRITIDSKLKSGLVSKDFFNPNLPTMNITASGQIILEVKFDAFLPELIRDIIQTNERRNTAISKYAACRIYG</sequence>
<dbReference type="Gene3D" id="3.20.100.30">
    <property type="entry name" value="VTC, catalytic tunnel domain"/>
    <property type="match status" value="1"/>
</dbReference>
<organism evidence="2 3">
    <name type="scientific">Pelotomaculum schinkii</name>
    <dbReference type="NCBI Taxonomy" id="78350"/>
    <lineage>
        <taxon>Bacteria</taxon>
        <taxon>Bacillati</taxon>
        <taxon>Bacillota</taxon>
        <taxon>Clostridia</taxon>
        <taxon>Eubacteriales</taxon>
        <taxon>Desulfotomaculaceae</taxon>
        <taxon>Pelotomaculum</taxon>
    </lineage>
</organism>
<gene>
    <name evidence="2" type="ORF">Psch_02581</name>
</gene>
<dbReference type="CDD" id="cd07750">
    <property type="entry name" value="PolyPPase_VTC_like"/>
    <property type="match status" value="1"/>
</dbReference>
<keyword evidence="3" id="KW-1185">Reference proteome</keyword>
<dbReference type="AlphaFoldDB" id="A0A4Y7RA64"/>
<dbReference type="InterPro" id="IPR042267">
    <property type="entry name" value="VTC_sf"/>
</dbReference>
<evidence type="ECO:0000259" key="1">
    <source>
        <dbReference type="Pfam" id="PF09359"/>
    </source>
</evidence>
<dbReference type="Proteomes" id="UP000298324">
    <property type="component" value="Unassembled WGS sequence"/>
</dbReference>
<dbReference type="RefSeq" id="WP_134220370.1">
    <property type="nucleotide sequence ID" value="NZ_QFGA01000002.1"/>
</dbReference>